<proteinExistence type="predicted"/>
<sequence>MSRNKLETQSRWAGVFLPRVLLGLGGVSEPQYRSSVACVLFHGDLFVDSFFLLSGLLVVYVLLNQFEKRRVNPGFIVLLRYIRINGNT</sequence>
<keyword evidence="1" id="KW-0472">Membrane</keyword>
<evidence type="ECO:0000256" key="1">
    <source>
        <dbReference type="SAM" id="Phobius"/>
    </source>
</evidence>
<evidence type="ECO:0000313" key="2">
    <source>
        <dbReference type="EMBL" id="CAH2019014.1"/>
    </source>
</evidence>
<protein>
    <submittedName>
        <fullName evidence="2">Uncharacterized protein</fullName>
    </submittedName>
</protein>
<dbReference type="Proteomes" id="UP001152888">
    <property type="component" value="Unassembled WGS sequence"/>
</dbReference>
<accession>A0A9P0QF47</accession>
<evidence type="ECO:0000313" key="3">
    <source>
        <dbReference type="Proteomes" id="UP001152888"/>
    </source>
</evidence>
<organism evidence="2 3">
    <name type="scientific">Acanthoscelides obtectus</name>
    <name type="common">Bean weevil</name>
    <name type="synonym">Bruchus obtectus</name>
    <dbReference type="NCBI Taxonomy" id="200917"/>
    <lineage>
        <taxon>Eukaryota</taxon>
        <taxon>Metazoa</taxon>
        <taxon>Ecdysozoa</taxon>
        <taxon>Arthropoda</taxon>
        <taxon>Hexapoda</taxon>
        <taxon>Insecta</taxon>
        <taxon>Pterygota</taxon>
        <taxon>Neoptera</taxon>
        <taxon>Endopterygota</taxon>
        <taxon>Coleoptera</taxon>
        <taxon>Polyphaga</taxon>
        <taxon>Cucujiformia</taxon>
        <taxon>Chrysomeloidea</taxon>
        <taxon>Chrysomelidae</taxon>
        <taxon>Bruchinae</taxon>
        <taxon>Bruchini</taxon>
        <taxon>Acanthoscelides</taxon>
    </lineage>
</organism>
<name>A0A9P0QF47_ACAOB</name>
<gene>
    <name evidence="2" type="ORF">ACAOBT_LOCUS36997</name>
</gene>
<feature type="transmembrane region" description="Helical" evidence="1">
    <location>
        <begin position="40"/>
        <end position="63"/>
    </location>
</feature>
<dbReference type="AlphaFoldDB" id="A0A9P0QF47"/>
<keyword evidence="1" id="KW-0812">Transmembrane</keyword>
<keyword evidence="1" id="KW-1133">Transmembrane helix</keyword>
<dbReference type="EMBL" id="CAKOFQ010010106">
    <property type="protein sequence ID" value="CAH2019014.1"/>
    <property type="molecule type" value="Genomic_DNA"/>
</dbReference>
<comment type="caution">
    <text evidence="2">The sequence shown here is derived from an EMBL/GenBank/DDBJ whole genome shotgun (WGS) entry which is preliminary data.</text>
</comment>
<reference evidence="2" key="1">
    <citation type="submission" date="2022-03" db="EMBL/GenBank/DDBJ databases">
        <authorList>
            <person name="Sayadi A."/>
        </authorList>
    </citation>
    <scope>NUCLEOTIDE SEQUENCE</scope>
</reference>
<keyword evidence="3" id="KW-1185">Reference proteome</keyword>